<feature type="binding site" evidence="6">
    <location>
        <position position="188"/>
    </location>
    <ligand>
        <name>molybdate</name>
        <dbReference type="ChEBI" id="CHEBI:36264"/>
    </ligand>
</feature>
<dbReference type="GO" id="GO:0015689">
    <property type="term" value="P:molybdate ion transport"/>
    <property type="evidence" value="ECO:0007669"/>
    <property type="project" value="InterPro"/>
</dbReference>
<evidence type="ECO:0000313" key="9">
    <source>
        <dbReference type="EMBL" id="OAM98306.1"/>
    </source>
</evidence>
<keyword evidence="11" id="KW-1185">Reference proteome</keyword>
<feature type="signal peptide" evidence="7">
    <location>
        <begin position="1"/>
        <end position="21"/>
    </location>
</feature>
<comment type="caution">
    <text evidence="9">The sequence shown here is derived from an EMBL/GenBank/DDBJ whole genome shotgun (WGS) entry which is preliminary data.</text>
</comment>
<protein>
    <submittedName>
        <fullName evidence="9">Molybdate ABC transporter substrate-binding protein</fullName>
    </submittedName>
</protein>
<evidence type="ECO:0000256" key="6">
    <source>
        <dbReference type="PIRSR" id="PIRSR004846-1"/>
    </source>
</evidence>
<name>A0A178JA69_9VIBR</name>
<feature type="binding site" evidence="6">
    <location>
        <position position="58"/>
    </location>
    <ligand>
        <name>molybdate</name>
        <dbReference type="ChEBI" id="CHEBI:36264"/>
    </ligand>
</feature>
<dbReference type="Pfam" id="PF13531">
    <property type="entry name" value="SBP_bac_11"/>
    <property type="match status" value="1"/>
</dbReference>
<keyword evidence="2 6" id="KW-0500">Molybdenum</keyword>
<dbReference type="NCBIfam" id="TIGR01256">
    <property type="entry name" value="modA"/>
    <property type="match status" value="1"/>
</dbReference>
<dbReference type="GeneID" id="78078527"/>
<evidence type="ECO:0000313" key="11">
    <source>
        <dbReference type="Proteomes" id="UP001150001"/>
    </source>
</evidence>
<dbReference type="AlphaFoldDB" id="A0A178JA69"/>
<sequence length="251" mass="27066">MTSLKHSLLAFIACASFSAHSESLRVYAASSMTNVVNDLVEQYEKSNDASVTTVFGGSASLARQLAQGAPADIYISANQNWMDYLVEQSIVNGDGVTNIAANSLVAIAPKGHLLNLDVDSKESWISALAGYRLAIGQTNAVPAGMYAKQALVNLGVWDEVKTQLAPTNNVRIALMLVERGESPLGIVYKTDALLSDKVEVVATLPSSAHANIVYPMAPLNEKIETQRFVKFIHSQQAQSVFKQYGFTEVVE</sequence>
<evidence type="ECO:0000256" key="4">
    <source>
        <dbReference type="ARBA" id="ARBA00022729"/>
    </source>
</evidence>
<dbReference type="OrthoDB" id="9785015at2"/>
<dbReference type="EMBL" id="LUAX01000007">
    <property type="protein sequence ID" value="OAM98306.1"/>
    <property type="molecule type" value="Genomic_DNA"/>
</dbReference>
<gene>
    <name evidence="9" type="primary">modA</name>
    <name evidence="9" type="ORF">AZ468_22605</name>
    <name evidence="8" type="ORF">OPW20_02130</name>
</gene>
<keyword evidence="4 7" id="KW-0732">Signal</keyword>
<keyword evidence="3 6" id="KW-0479">Metal-binding</keyword>
<dbReference type="EMBL" id="JAPFIT010000010">
    <property type="protein sequence ID" value="MDC5738843.1"/>
    <property type="molecule type" value="Genomic_DNA"/>
</dbReference>
<dbReference type="PANTHER" id="PTHR30632:SF17">
    <property type="entry name" value="MOLYBDATE-BINDING PROTEIN MODA"/>
    <property type="match status" value="1"/>
</dbReference>
<dbReference type="Proteomes" id="UP000094761">
    <property type="component" value="Unassembled WGS sequence"/>
</dbReference>
<feature type="binding site" evidence="6">
    <location>
        <position position="31"/>
    </location>
    <ligand>
        <name>molybdate</name>
        <dbReference type="ChEBI" id="CHEBI:36264"/>
    </ligand>
</feature>
<dbReference type="InterPro" id="IPR050682">
    <property type="entry name" value="ModA/WtpA"/>
</dbReference>
<evidence type="ECO:0000256" key="7">
    <source>
        <dbReference type="SAM" id="SignalP"/>
    </source>
</evidence>
<dbReference type="RefSeq" id="WP_069669452.1">
    <property type="nucleotide sequence ID" value="NZ_JAPFIM010000018.1"/>
</dbReference>
<dbReference type="FunFam" id="3.40.190.10:FF:000035">
    <property type="entry name" value="Molybdate ABC transporter substrate-binding protein"/>
    <property type="match status" value="1"/>
</dbReference>
<comment type="similarity">
    <text evidence="1">Belongs to the bacterial solute-binding protein ModA family.</text>
</comment>
<evidence type="ECO:0000313" key="10">
    <source>
        <dbReference type="Proteomes" id="UP000094761"/>
    </source>
</evidence>
<dbReference type="Gene3D" id="3.40.190.10">
    <property type="entry name" value="Periplasmic binding protein-like II"/>
    <property type="match status" value="2"/>
</dbReference>
<proteinExistence type="inferred from homology"/>
<feature type="binding site" evidence="6">
    <location>
        <position position="170"/>
    </location>
    <ligand>
        <name>molybdate</name>
        <dbReference type="ChEBI" id="CHEBI:36264"/>
    </ligand>
</feature>
<reference evidence="8" key="2">
    <citation type="submission" date="2022-11" db="EMBL/GenBank/DDBJ databases">
        <title>Role of the vibriolysin VemA secreted by the emergent pathogen Vibrio europaeus in the colonization of Manila clam mucus.</title>
        <authorList>
            <person name="Martinez C."/>
            <person name="Rodriguez S."/>
            <person name="Vences A."/>
            <person name="Barja J.L."/>
            <person name="Toranzo A.E."/>
            <person name="Dubert J."/>
        </authorList>
    </citation>
    <scope>NUCLEOTIDE SEQUENCE</scope>
    <source>
        <strain evidence="8">3454</strain>
    </source>
</reference>
<evidence type="ECO:0000256" key="3">
    <source>
        <dbReference type="ARBA" id="ARBA00022723"/>
    </source>
</evidence>
<feature type="chain" id="PRO_5044550580" evidence="7">
    <location>
        <begin position="22"/>
        <end position="251"/>
    </location>
</feature>
<dbReference type="GO" id="GO:1901359">
    <property type="term" value="F:tungstate binding"/>
    <property type="evidence" value="ECO:0007669"/>
    <property type="project" value="UniProtKB-ARBA"/>
</dbReference>
<dbReference type="GO" id="GO:0030288">
    <property type="term" value="C:outer membrane-bounded periplasmic space"/>
    <property type="evidence" value="ECO:0007669"/>
    <property type="project" value="TreeGrafter"/>
</dbReference>
<accession>A0A178JA69</accession>
<organism evidence="9 10">
    <name type="scientific">Vibrio europaeus</name>
    <dbReference type="NCBI Taxonomy" id="300876"/>
    <lineage>
        <taxon>Bacteria</taxon>
        <taxon>Pseudomonadati</taxon>
        <taxon>Pseudomonadota</taxon>
        <taxon>Gammaproteobacteria</taxon>
        <taxon>Vibrionales</taxon>
        <taxon>Vibrionaceae</taxon>
        <taxon>Vibrio</taxon>
        <taxon>Vibrio oreintalis group</taxon>
    </lineage>
</organism>
<dbReference type="GO" id="GO:0030973">
    <property type="term" value="F:molybdate ion binding"/>
    <property type="evidence" value="ECO:0007669"/>
    <property type="project" value="TreeGrafter"/>
</dbReference>
<comment type="subunit">
    <text evidence="5">The complex is composed of two ATP-binding proteins (ModC), two transmembrane proteins (ModB) and a solute-binding protein (ModA).</text>
</comment>
<evidence type="ECO:0000256" key="5">
    <source>
        <dbReference type="ARBA" id="ARBA00062515"/>
    </source>
</evidence>
<dbReference type="PIRSF" id="PIRSF004846">
    <property type="entry name" value="ModA"/>
    <property type="match status" value="1"/>
</dbReference>
<evidence type="ECO:0000256" key="2">
    <source>
        <dbReference type="ARBA" id="ARBA00022505"/>
    </source>
</evidence>
<dbReference type="InterPro" id="IPR005950">
    <property type="entry name" value="ModA"/>
</dbReference>
<dbReference type="PANTHER" id="PTHR30632">
    <property type="entry name" value="MOLYBDATE-BINDING PERIPLASMIC PROTEIN"/>
    <property type="match status" value="1"/>
</dbReference>
<dbReference type="GO" id="GO:0046872">
    <property type="term" value="F:metal ion binding"/>
    <property type="evidence" value="ECO:0007669"/>
    <property type="project" value="UniProtKB-KW"/>
</dbReference>
<dbReference type="SUPFAM" id="SSF53850">
    <property type="entry name" value="Periplasmic binding protein-like II"/>
    <property type="match status" value="1"/>
</dbReference>
<dbReference type="Proteomes" id="UP001150001">
    <property type="component" value="Unassembled WGS sequence"/>
</dbReference>
<evidence type="ECO:0000256" key="1">
    <source>
        <dbReference type="ARBA" id="ARBA00009175"/>
    </source>
</evidence>
<feature type="binding site" evidence="6">
    <location>
        <position position="143"/>
    </location>
    <ligand>
        <name>molybdate</name>
        <dbReference type="ChEBI" id="CHEBI:36264"/>
    </ligand>
</feature>
<reference evidence="9 10" key="1">
    <citation type="submission" date="2016-03" db="EMBL/GenBank/DDBJ databases">
        <title>Draft genome sequence of the Vibrio tubiashii subs. europaeus.</title>
        <authorList>
            <person name="Spinard E."/>
            <person name="Dubert J."/>
            <person name="Nelson D.R."/>
            <person name="Barja J.L."/>
        </authorList>
    </citation>
    <scope>NUCLEOTIDE SEQUENCE [LARGE SCALE GENOMIC DNA]</scope>
    <source>
        <strain evidence="10">PP-638</strain>
        <strain evidence="9">PP2-638</strain>
    </source>
</reference>
<evidence type="ECO:0000313" key="8">
    <source>
        <dbReference type="EMBL" id="MDC5738843.1"/>
    </source>
</evidence>